<keyword evidence="1" id="KW-0472">Membrane</keyword>
<name>A0A1H3EHX7_9FLAO</name>
<accession>A0A1H3EHX7</accession>
<dbReference type="GO" id="GO:0016020">
    <property type="term" value="C:membrane"/>
    <property type="evidence" value="ECO:0007669"/>
    <property type="project" value="InterPro"/>
</dbReference>
<evidence type="ECO:0000259" key="2">
    <source>
        <dbReference type="Pfam" id="PF02518"/>
    </source>
</evidence>
<evidence type="ECO:0000256" key="1">
    <source>
        <dbReference type="SAM" id="Phobius"/>
    </source>
</evidence>
<keyword evidence="1" id="KW-0812">Transmembrane</keyword>
<keyword evidence="5" id="KW-1185">Reference proteome</keyword>
<dbReference type="AlphaFoldDB" id="A0A1H3EHX7"/>
<feature type="transmembrane region" description="Helical" evidence="1">
    <location>
        <begin position="31"/>
        <end position="53"/>
    </location>
</feature>
<dbReference type="InterPro" id="IPR036890">
    <property type="entry name" value="HATPase_C_sf"/>
</dbReference>
<keyword evidence="1" id="KW-1133">Transmembrane helix</keyword>
<dbReference type="InterPro" id="IPR050640">
    <property type="entry name" value="Bact_2-comp_sensor_kinase"/>
</dbReference>
<dbReference type="GO" id="GO:0000155">
    <property type="term" value="F:phosphorelay sensor kinase activity"/>
    <property type="evidence" value="ECO:0007669"/>
    <property type="project" value="InterPro"/>
</dbReference>
<dbReference type="InterPro" id="IPR010559">
    <property type="entry name" value="Sig_transdc_His_kin_internal"/>
</dbReference>
<proteinExistence type="predicted"/>
<feature type="domain" description="Signal transduction histidine kinase internal region" evidence="3">
    <location>
        <begin position="518"/>
        <end position="597"/>
    </location>
</feature>
<dbReference type="RefSeq" id="WP_175454800.1">
    <property type="nucleotide sequence ID" value="NZ_FNNJ01000009.1"/>
</dbReference>
<keyword evidence="4" id="KW-0808">Transferase</keyword>
<dbReference type="STRING" id="762486.SAMN05444411_10989"/>
<keyword evidence="4" id="KW-0418">Kinase</keyword>
<dbReference type="Proteomes" id="UP000199595">
    <property type="component" value="Unassembled WGS sequence"/>
</dbReference>
<feature type="transmembrane region" description="Helical" evidence="1">
    <location>
        <begin position="475"/>
        <end position="495"/>
    </location>
</feature>
<dbReference type="PANTHER" id="PTHR34220:SF7">
    <property type="entry name" value="SENSOR HISTIDINE KINASE YPDA"/>
    <property type="match status" value="1"/>
</dbReference>
<dbReference type="Pfam" id="PF02518">
    <property type="entry name" value="HATPase_c"/>
    <property type="match status" value="1"/>
</dbReference>
<organism evidence="4 5">
    <name type="scientific">Lutibacter oricola</name>
    <dbReference type="NCBI Taxonomy" id="762486"/>
    <lineage>
        <taxon>Bacteria</taxon>
        <taxon>Pseudomonadati</taxon>
        <taxon>Bacteroidota</taxon>
        <taxon>Flavobacteriia</taxon>
        <taxon>Flavobacteriales</taxon>
        <taxon>Flavobacteriaceae</taxon>
        <taxon>Lutibacter</taxon>
    </lineage>
</organism>
<protein>
    <submittedName>
        <fullName evidence="4">Histidine kinase-, DNA gyrase B-, and HSP90-like ATPase</fullName>
    </submittedName>
</protein>
<evidence type="ECO:0000313" key="4">
    <source>
        <dbReference type="EMBL" id="SDX77539.1"/>
    </source>
</evidence>
<reference evidence="4 5" key="1">
    <citation type="submission" date="2016-10" db="EMBL/GenBank/DDBJ databases">
        <authorList>
            <person name="de Groot N.N."/>
        </authorList>
    </citation>
    <scope>NUCLEOTIDE SEQUENCE [LARGE SCALE GENOMIC DNA]</scope>
    <source>
        <strain evidence="4 5">DSM 24956</strain>
    </source>
</reference>
<feature type="domain" description="Histidine kinase/HSP90-like ATPase" evidence="2">
    <location>
        <begin position="616"/>
        <end position="720"/>
    </location>
</feature>
<dbReference type="InterPro" id="IPR028994">
    <property type="entry name" value="Integrin_alpha_N"/>
</dbReference>
<evidence type="ECO:0000259" key="3">
    <source>
        <dbReference type="Pfam" id="PF06580"/>
    </source>
</evidence>
<gene>
    <name evidence="4" type="ORF">SAMN05444411_10989</name>
</gene>
<dbReference type="SUPFAM" id="SSF55874">
    <property type="entry name" value="ATPase domain of HSP90 chaperone/DNA topoisomerase II/histidine kinase"/>
    <property type="match status" value="1"/>
</dbReference>
<sequence length="722" mass="83481">MNYQFQQHFQENLIPYLTMYRIWKETLKNNLFIALSSPWLLALIPTIIISSLLPNLFNKYNFTLEHKEARGKTKLLTFYEDVNKDGVKDQIDVLNYRNINACCYFQEKNSLLKKQFNFYGNLPQQENLNIPIFNDVNNDGVKELFVFTQKADSLFLNAVDFKTSKVVLYGKFVSKIGLDEGAKDFVLRPIVNYDYNNDGINEMYFLLNGGFALVPRKIMAYDFKNDEFISSINTGSQHFVVPIKTESNKLLLISTTKATDNCPPNFPYPYKDNSSWIFGFNDKLEFAFEPISFKGTATRVNGPLVFKNENHFYVVNEEGEKDNNYVFSINNKGEVLKKDKKKGVILKNKILVFSENKQNHFVVEGSVNSNLNYFEYKPDEMTVSQNSLTSSLPNSSLIPFNVDDNKFGFIGENYKTGLASLYLDNFNQELEFDVNLYLKSWNFYAQTKKTEKAQLVKVTDRYFLYTYRLTRAVYYPYRFLLFIGIYLLSVGFVYLPQKIRKHIVLKREKLQKEITALQLQLVNSKLDPHFTFNALNTVSAKVLKGERFEAYDLMTNFSSLMRSAMFFSDKDNWSLKEELNFTESYLTLMKGRFKNRFSFTIVVGEVVNTEKVLIPRLLVQNFAENAVKHAFNGIENEGLLELKVKHTNNAVQISLKDNGIGLEKAKLNTEKDPNKSGKGIGLNKKQIEIYNQLYKTNITIEIIDLFNTNISAGTEIKIVIPN</sequence>
<dbReference type="Pfam" id="PF06580">
    <property type="entry name" value="His_kinase"/>
    <property type="match status" value="1"/>
</dbReference>
<dbReference type="SUPFAM" id="SSF69318">
    <property type="entry name" value="Integrin alpha N-terminal domain"/>
    <property type="match status" value="1"/>
</dbReference>
<dbReference type="InterPro" id="IPR003594">
    <property type="entry name" value="HATPase_dom"/>
</dbReference>
<dbReference type="Gene3D" id="3.30.565.10">
    <property type="entry name" value="Histidine kinase-like ATPase, C-terminal domain"/>
    <property type="match status" value="1"/>
</dbReference>
<dbReference type="EMBL" id="FNNJ01000009">
    <property type="protein sequence ID" value="SDX77539.1"/>
    <property type="molecule type" value="Genomic_DNA"/>
</dbReference>
<dbReference type="PANTHER" id="PTHR34220">
    <property type="entry name" value="SENSOR HISTIDINE KINASE YPDA"/>
    <property type="match status" value="1"/>
</dbReference>
<evidence type="ECO:0000313" key="5">
    <source>
        <dbReference type="Proteomes" id="UP000199595"/>
    </source>
</evidence>